<protein>
    <submittedName>
        <fullName evidence="1">Uncharacterized protein</fullName>
    </submittedName>
</protein>
<dbReference type="AlphaFoldDB" id="A0A2R8AZL6"/>
<reference evidence="2" key="1">
    <citation type="submission" date="2018-03" db="EMBL/GenBank/DDBJ databases">
        <authorList>
            <person name="Rodrigo-Torres L."/>
            <person name="Arahal R. D."/>
            <person name="Lucena T."/>
        </authorList>
    </citation>
    <scope>NUCLEOTIDE SEQUENCE [LARGE SCALE GENOMIC DNA]</scope>
    <source>
        <strain evidence="2">CECT 8871</strain>
    </source>
</reference>
<dbReference type="PROSITE" id="PS51318">
    <property type="entry name" value="TAT"/>
    <property type="match status" value="1"/>
</dbReference>
<accession>A0A2R8AZL6</accession>
<gene>
    <name evidence="1" type="ORF">PRI8871_03309</name>
</gene>
<keyword evidence="2" id="KW-1185">Reference proteome</keyword>
<evidence type="ECO:0000313" key="1">
    <source>
        <dbReference type="EMBL" id="SPF81485.1"/>
    </source>
</evidence>
<evidence type="ECO:0000313" key="2">
    <source>
        <dbReference type="Proteomes" id="UP000244904"/>
    </source>
</evidence>
<dbReference type="InterPro" id="IPR006311">
    <property type="entry name" value="TAT_signal"/>
</dbReference>
<sequence>MTNKTKTSMDRRTFMGTAGMLVAAPLLAAGTANA</sequence>
<dbReference type="Proteomes" id="UP000244904">
    <property type="component" value="Unassembled WGS sequence"/>
</dbReference>
<proteinExistence type="predicted"/>
<name>A0A2R8AZL6_9RHOB</name>
<dbReference type="EMBL" id="OMOJ01000010">
    <property type="protein sequence ID" value="SPF81485.1"/>
    <property type="molecule type" value="Genomic_DNA"/>
</dbReference>
<organism evidence="1 2">
    <name type="scientific">Pseudoprimorskyibacter insulae</name>
    <dbReference type="NCBI Taxonomy" id="1695997"/>
    <lineage>
        <taxon>Bacteria</taxon>
        <taxon>Pseudomonadati</taxon>
        <taxon>Pseudomonadota</taxon>
        <taxon>Alphaproteobacteria</taxon>
        <taxon>Rhodobacterales</taxon>
        <taxon>Paracoccaceae</taxon>
        <taxon>Pseudoprimorskyibacter</taxon>
    </lineage>
</organism>